<reference evidence="6 7" key="1">
    <citation type="journal article" date="2021" name="Elife">
        <title>Chloroplast acquisition without the gene transfer in kleptoplastic sea slugs, Plakobranchus ocellatus.</title>
        <authorList>
            <person name="Maeda T."/>
            <person name="Takahashi S."/>
            <person name="Yoshida T."/>
            <person name="Shimamura S."/>
            <person name="Takaki Y."/>
            <person name="Nagai Y."/>
            <person name="Toyoda A."/>
            <person name="Suzuki Y."/>
            <person name="Arimoto A."/>
            <person name="Ishii H."/>
            <person name="Satoh N."/>
            <person name="Nishiyama T."/>
            <person name="Hasebe M."/>
            <person name="Maruyama T."/>
            <person name="Minagawa J."/>
            <person name="Obokata J."/>
            <person name="Shigenobu S."/>
        </authorList>
    </citation>
    <scope>NUCLEOTIDE SEQUENCE [LARGE SCALE GENOMIC DNA]</scope>
</reference>
<dbReference type="PROSITE" id="PS50004">
    <property type="entry name" value="C2"/>
    <property type="match status" value="2"/>
</dbReference>
<dbReference type="InterPro" id="IPR037768">
    <property type="entry name" value="C2B_Copine"/>
</dbReference>
<dbReference type="GO" id="GO:0071277">
    <property type="term" value="P:cellular response to calcium ion"/>
    <property type="evidence" value="ECO:0007669"/>
    <property type="project" value="TreeGrafter"/>
</dbReference>
<dbReference type="InterPro" id="IPR045052">
    <property type="entry name" value="Copine"/>
</dbReference>
<keyword evidence="7" id="KW-1185">Reference proteome</keyword>
<evidence type="ECO:0000256" key="1">
    <source>
        <dbReference type="ARBA" id="ARBA00009048"/>
    </source>
</evidence>
<dbReference type="InterPro" id="IPR000008">
    <property type="entry name" value="C2_dom"/>
</dbReference>
<evidence type="ECO:0000313" key="6">
    <source>
        <dbReference type="EMBL" id="GFS12362.1"/>
    </source>
</evidence>
<comment type="similarity">
    <text evidence="1">Belongs to the copine family.</text>
</comment>
<dbReference type="FunFam" id="2.60.40.150:FF:000099">
    <property type="entry name" value="Copine 3"/>
    <property type="match status" value="1"/>
</dbReference>
<protein>
    <submittedName>
        <fullName evidence="6">Copine-8</fullName>
    </submittedName>
</protein>
<dbReference type="GO" id="GO:0005544">
    <property type="term" value="F:calcium-dependent phospholipid binding"/>
    <property type="evidence" value="ECO:0007669"/>
    <property type="project" value="InterPro"/>
</dbReference>
<dbReference type="PANTHER" id="PTHR10857:SF106">
    <property type="entry name" value="C2 DOMAIN-CONTAINING PROTEIN"/>
    <property type="match status" value="1"/>
</dbReference>
<feature type="domain" description="C2" evidence="5">
    <location>
        <begin position="1"/>
        <end position="126"/>
    </location>
</feature>
<dbReference type="PANTHER" id="PTHR10857">
    <property type="entry name" value="COPINE"/>
    <property type="match status" value="1"/>
</dbReference>
<sequence>MDTGFLPGTSVVPCTKVEISVSCRNLTDNDLFSKSDPMCVLKLTEPKTRRILEVGRTETIKDCLNPVFVKKFVMDYYFEERQMLRFEIYDIDSQSRRLEDHDFLGFMECSLGELVSAPNSRFEKKLLGRTAGFGVIIVQTEEVSTCKDEVVIHMKGLHLDKKDFFGKSDPFLMLYRVNEDRSFTLAHKTEVVKNTLNPTWQPFCMSVRQLCNGDYERSVKIECYDWDSDGGHDFIGETMTNLRELTQAAARYELINPKKKAKKRSYKNSGEVSFFFFSLFLSS</sequence>
<dbReference type="CDD" id="cd04047">
    <property type="entry name" value="C2B_Copine"/>
    <property type="match status" value="1"/>
</dbReference>
<dbReference type="CDD" id="cd04048">
    <property type="entry name" value="C2A_Copine"/>
    <property type="match status" value="1"/>
</dbReference>
<dbReference type="InterPro" id="IPR035892">
    <property type="entry name" value="C2_domain_sf"/>
</dbReference>
<evidence type="ECO:0000256" key="4">
    <source>
        <dbReference type="ARBA" id="ARBA00022837"/>
    </source>
</evidence>
<dbReference type="EMBL" id="BMAT01013402">
    <property type="protein sequence ID" value="GFS12362.1"/>
    <property type="molecule type" value="Genomic_DNA"/>
</dbReference>
<dbReference type="Gene3D" id="2.60.40.150">
    <property type="entry name" value="C2 domain"/>
    <property type="match status" value="2"/>
</dbReference>
<proteinExistence type="inferred from homology"/>
<gene>
    <name evidence="6" type="ORF">ElyMa_006695400</name>
</gene>
<keyword evidence="4" id="KW-0106">Calcium</keyword>
<dbReference type="Pfam" id="PF00168">
    <property type="entry name" value="C2"/>
    <property type="match status" value="2"/>
</dbReference>
<keyword evidence="2" id="KW-0479">Metal-binding</keyword>
<evidence type="ECO:0000256" key="2">
    <source>
        <dbReference type="ARBA" id="ARBA00022723"/>
    </source>
</evidence>
<organism evidence="6 7">
    <name type="scientific">Elysia marginata</name>
    <dbReference type="NCBI Taxonomy" id="1093978"/>
    <lineage>
        <taxon>Eukaryota</taxon>
        <taxon>Metazoa</taxon>
        <taxon>Spiralia</taxon>
        <taxon>Lophotrochozoa</taxon>
        <taxon>Mollusca</taxon>
        <taxon>Gastropoda</taxon>
        <taxon>Heterobranchia</taxon>
        <taxon>Euthyneura</taxon>
        <taxon>Panpulmonata</taxon>
        <taxon>Sacoglossa</taxon>
        <taxon>Placobranchoidea</taxon>
        <taxon>Plakobranchidae</taxon>
        <taxon>Elysia</taxon>
    </lineage>
</organism>
<dbReference type="AlphaFoldDB" id="A0AAV4IPW2"/>
<feature type="domain" description="C2" evidence="5">
    <location>
        <begin position="130"/>
        <end position="256"/>
    </location>
</feature>
<dbReference type="GO" id="GO:0046872">
    <property type="term" value="F:metal ion binding"/>
    <property type="evidence" value="ECO:0007669"/>
    <property type="project" value="UniProtKB-KW"/>
</dbReference>
<accession>A0AAV4IPW2</accession>
<dbReference type="SUPFAM" id="SSF49562">
    <property type="entry name" value="C2 domain (Calcium/lipid-binding domain, CaLB)"/>
    <property type="match status" value="2"/>
</dbReference>
<evidence type="ECO:0000313" key="7">
    <source>
        <dbReference type="Proteomes" id="UP000762676"/>
    </source>
</evidence>
<dbReference type="FunFam" id="2.60.40.150:FF:000013">
    <property type="entry name" value="copine-9 isoform X1"/>
    <property type="match status" value="1"/>
</dbReference>
<dbReference type="SMART" id="SM00239">
    <property type="entry name" value="C2"/>
    <property type="match status" value="2"/>
</dbReference>
<dbReference type="GO" id="GO:0005886">
    <property type="term" value="C:plasma membrane"/>
    <property type="evidence" value="ECO:0007669"/>
    <property type="project" value="TreeGrafter"/>
</dbReference>
<dbReference type="Proteomes" id="UP000762676">
    <property type="component" value="Unassembled WGS sequence"/>
</dbReference>
<evidence type="ECO:0000256" key="3">
    <source>
        <dbReference type="ARBA" id="ARBA00022737"/>
    </source>
</evidence>
<name>A0AAV4IPW2_9GAST</name>
<keyword evidence="3" id="KW-0677">Repeat</keyword>
<comment type="caution">
    <text evidence="6">The sequence shown here is derived from an EMBL/GenBank/DDBJ whole genome shotgun (WGS) entry which is preliminary data.</text>
</comment>
<evidence type="ECO:0000259" key="5">
    <source>
        <dbReference type="PROSITE" id="PS50004"/>
    </source>
</evidence>